<name>A0A3N4K128_9PEZI</name>
<evidence type="ECO:0000313" key="6">
    <source>
        <dbReference type="Proteomes" id="UP000276215"/>
    </source>
</evidence>
<dbReference type="OrthoDB" id="5289248at2759"/>
<feature type="domain" description="DDE Tnp4" evidence="4">
    <location>
        <begin position="51"/>
        <end position="117"/>
    </location>
</feature>
<sequence>MCILALFNPEEAFGILLYQMSYPHHLKDCIKVFGCSRTCLSVIFNDIVGFVDGTMQPFCRPGENKKTYYSGYKKTHAFKFQSIVTPDGLLSSLVGPFPGPIGDWMIWEASSIKETLCTIHDMNNVLKIDYLYVYRDSTYAPALSVLGPYAMNNFQNSLKVGLSPVVAYYIVATLLINSLLCLTGSSQVSEKYGLNPPSVEEYLYIE</sequence>
<evidence type="ECO:0000259" key="4">
    <source>
        <dbReference type="Pfam" id="PF13359"/>
    </source>
</evidence>
<keyword evidence="6" id="KW-1185">Reference proteome</keyword>
<protein>
    <recommendedName>
        <fullName evidence="4">DDE Tnp4 domain-containing protein</fullName>
    </recommendedName>
</protein>
<proteinExistence type="predicted"/>
<organism evidence="5 6">
    <name type="scientific">Choiromyces venosus 120613-1</name>
    <dbReference type="NCBI Taxonomy" id="1336337"/>
    <lineage>
        <taxon>Eukaryota</taxon>
        <taxon>Fungi</taxon>
        <taxon>Dikarya</taxon>
        <taxon>Ascomycota</taxon>
        <taxon>Pezizomycotina</taxon>
        <taxon>Pezizomycetes</taxon>
        <taxon>Pezizales</taxon>
        <taxon>Tuberaceae</taxon>
        <taxon>Choiromyces</taxon>
    </lineage>
</organism>
<keyword evidence="2" id="KW-0479">Metal-binding</keyword>
<feature type="transmembrane region" description="Helical" evidence="3">
    <location>
        <begin position="161"/>
        <end position="182"/>
    </location>
</feature>
<dbReference type="Proteomes" id="UP000276215">
    <property type="component" value="Unassembled WGS sequence"/>
</dbReference>
<dbReference type="EMBL" id="ML120365">
    <property type="protein sequence ID" value="RPB02912.1"/>
    <property type="molecule type" value="Genomic_DNA"/>
</dbReference>
<dbReference type="InterPro" id="IPR027806">
    <property type="entry name" value="HARBI1_dom"/>
</dbReference>
<evidence type="ECO:0000256" key="3">
    <source>
        <dbReference type="SAM" id="Phobius"/>
    </source>
</evidence>
<dbReference type="AlphaFoldDB" id="A0A3N4K128"/>
<keyword evidence="3" id="KW-1133">Transmembrane helix</keyword>
<evidence type="ECO:0000256" key="2">
    <source>
        <dbReference type="ARBA" id="ARBA00022723"/>
    </source>
</evidence>
<accession>A0A3N4K128</accession>
<evidence type="ECO:0000313" key="5">
    <source>
        <dbReference type="EMBL" id="RPB02912.1"/>
    </source>
</evidence>
<evidence type="ECO:0000256" key="1">
    <source>
        <dbReference type="ARBA" id="ARBA00001968"/>
    </source>
</evidence>
<dbReference type="STRING" id="1336337.A0A3N4K128"/>
<gene>
    <name evidence="5" type="ORF">L873DRAFT_1826546</name>
</gene>
<keyword evidence="3" id="KW-0472">Membrane</keyword>
<comment type="cofactor">
    <cofactor evidence="1">
        <name>a divalent metal cation</name>
        <dbReference type="ChEBI" id="CHEBI:60240"/>
    </cofactor>
</comment>
<reference evidence="5 6" key="1">
    <citation type="journal article" date="2018" name="Nat. Ecol. Evol.">
        <title>Pezizomycetes genomes reveal the molecular basis of ectomycorrhizal truffle lifestyle.</title>
        <authorList>
            <person name="Murat C."/>
            <person name="Payen T."/>
            <person name="Noel B."/>
            <person name="Kuo A."/>
            <person name="Morin E."/>
            <person name="Chen J."/>
            <person name="Kohler A."/>
            <person name="Krizsan K."/>
            <person name="Balestrini R."/>
            <person name="Da Silva C."/>
            <person name="Montanini B."/>
            <person name="Hainaut M."/>
            <person name="Levati E."/>
            <person name="Barry K.W."/>
            <person name="Belfiori B."/>
            <person name="Cichocki N."/>
            <person name="Clum A."/>
            <person name="Dockter R.B."/>
            <person name="Fauchery L."/>
            <person name="Guy J."/>
            <person name="Iotti M."/>
            <person name="Le Tacon F."/>
            <person name="Lindquist E.A."/>
            <person name="Lipzen A."/>
            <person name="Malagnac F."/>
            <person name="Mello A."/>
            <person name="Molinier V."/>
            <person name="Miyauchi S."/>
            <person name="Poulain J."/>
            <person name="Riccioni C."/>
            <person name="Rubini A."/>
            <person name="Sitrit Y."/>
            <person name="Splivallo R."/>
            <person name="Traeger S."/>
            <person name="Wang M."/>
            <person name="Zifcakova L."/>
            <person name="Wipf D."/>
            <person name="Zambonelli A."/>
            <person name="Paolocci F."/>
            <person name="Nowrousian M."/>
            <person name="Ottonello S."/>
            <person name="Baldrian P."/>
            <person name="Spatafora J.W."/>
            <person name="Henrissat B."/>
            <person name="Nagy L.G."/>
            <person name="Aury J.M."/>
            <person name="Wincker P."/>
            <person name="Grigoriev I.V."/>
            <person name="Bonfante P."/>
            <person name="Martin F.M."/>
        </authorList>
    </citation>
    <scope>NUCLEOTIDE SEQUENCE [LARGE SCALE GENOMIC DNA]</scope>
    <source>
        <strain evidence="5 6">120613-1</strain>
    </source>
</reference>
<keyword evidence="3" id="KW-0812">Transmembrane</keyword>
<dbReference type="GO" id="GO:0046872">
    <property type="term" value="F:metal ion binding"/>
    <property type="evidence" value="ECO:0007669"/>
    <property type="project" value="UniProtKB-KW"/>
</dbReference>
<dbReference type="Pfam" id="PF13359">
    <property type="entry name" value="DDE_Tnp_4"/>
    <property type="match status" value="1"/>
</dbReference>